<reference evidence="2" key="1">
    <citation type="journal article" date="2019" name="Int. J. Syst. Evol. Microbiol.">
        <title>The Global Catalogue of Microorganisms (GCM) 10K type strain sequencing project: providing services to taxonomists for standard genome sequencing and annotation.</title>
        <authorList>
            <consortium name="The Broad Institute Genomics Platform"/>
            <consortium name="The Broad Institute Genome Sequencing Center for Infectious Disease"/>
            <person name="Wu L."/>
            <person name="Ma J."/>
        </authorList>
    </citation>
    <scope>NUCLEOTIDE SEQUENCE [LARGE SCALE GENOMIC DNA]</scope>
    <source>
        <strain evidence="2">CCUG 60214</strain>
    </source>
</reference>
<evidence type="ECO:0008006" key="3">
    <source>
        <dbReference type="Google" id="ProtNLM"/>
    </source>
</evidence>
<sequence>MRKNGWVIGAVAVAVAAAFAVTVFGGDHGGSAPEPGTCARIEGVADKPRYLAVECGSDDATLKVAKVVDDAKECPTGGAPYSTYTGSTTLCLIPNFVEGACYQHDKGTGLRKVDCATTDAVRVVKAVSALVNCGRSRAVQYPEPVVTFCLGRAGPG</sequence>
<proteinExistence type="predicted"/>
<accession>A0ABW3QMW2</accession>
<dbReference type="Proteomes" id="UP001597168">
    <property type="component" value="Unassembled WGS sequence"/>
</dbReference>
<organism evidence="1 2">
    <name type="scientific">Saccharothrix hoggarensis</name>
    <dbReference type="NCBI Taxonomy" id="913853"/>
    <lineage>
        <taxon>Bacteria</taxon>
        <taxon>Bacillati</taxon>
        <taxon>Actinomycetota</taxon>
        <taxon>Actinomycetes</taxon>
        <taxon>Pseudonocardiales</taxon>
        <taxon>Pseudonocardiaceae</taxon>
        <taxon>Saccharothrix</taxon>
    </lineage>
</organism>
<keyword evidence="2" id="KW-1185">Reference proteome</keyword>
<protein>
    <recommendedName>
        <fullName evidence="3">Subtilisin inhibitor-like</fullName>
    </recommendedName>
</protein>
<dbReference type="EMBL" id="JBHTLK010000012">
    <property type="protein sequence ID" value="MFD1146373.1"/>
    <property type="molecule type" value="Genomic_DNA"/>
</dbReference>
<gene>
    <name evidence="1" type="ORF">ACFQ3T_04485</name>
</gene>
<dbReference type="RefSeq" id="WP_380720056.1">
    <property type="nucleotide sequence ID" value="NZ_JBHTLK010000012.1"/>
</dbReference>
<evidence type="ECO:0000313" key="1">
    <source>
        <dbReference type="EMBL" id="MFD1146373.1"/>
    </source>
</evidence>
<name>A0ABW3QMW2_9PSEU</name>
<evidence type="ECO:0000313" key="2">
    <source>
        <dbReference type="Proteomes" id="UP001597168"/>
    </source>
</evidence>
<comment type="caution">
    <text evidence="1">The sequence shown here is derived from an EMBL/GenBank/DDBJ whole genome shotgun (WGS) entry which is preliminary data.</text>
</comment>